<feature type="chain" id="PRO_5040841968" description="Thioredoxin domain-containing protein" evidence="3">
    <location>
        <begin position="17"/>
        <end position="122"/>
    </location>
</feature>
<dbReference type="InterPro" id="IPR051063">
    <property type="entry name" value="PDI"/>
</dbReference>
<dbReference type="EMBL" id="JANBOI010000623">
    <property type="protein sequence ID" value="KAJ1729383.1"/>
    <property type="molecule type" value="Genomic_DNA"/>
</dbReference>
<dbReference type="GO" id="GO:0006457">
    <property type="term" value="P:protein folding"/>
    <property type="evidence" value="ECO:0007669"/>
    <property type="project" value="TreeGrafter"/>
</dbReference>
<reference evidence="5" key="1">
    <citation type="submission" date="2022-07" db="EMBL/GenBank/DDBJ databases">
        <title>Phylogenomic reconstructions and comparative analyses of Kickxellomycotina fungi.</title>
        <authorList>
            <person name="Reynolds N.K."/>
            <person name="Stajich J.E."/>
            <person name="Barry K."/>
            <person name="Grigoriev I.V."/>
            <person name="Crous P."/>
            <person name="Smith M.E."/>
        </authorList>
    </citation>
    <scope>NUCLEOTIDE SEQUENCE</scope>
    <source>
        <strain evidence="5">BCRC 34381</strain>
    </source>
</reference>
<dbReference type="InterPro" id="IPR036249">
    <property type="entry name" value="Thioredoxin-like_sf"/>
</dbReference>
<evidence type="ECO:0000256" key="1">
    <source>
        <dbReference type="ARBA" id="ARBA00006347"/>
    </source>
</evidence>
<sequence>MKLAVLTGALAAVASGYTLLDANNLDASVKEGYWLVKYYSPTCPWSRRFAPTWEKVYTTLEDVLAEDGVHFGEIDCKANRAKCDEARIDGYPTVVFYNQGVNKGEVPGGQSYEALASFAQSI</sequence>
<dbReference type="CDD" id="cd02961">
    <property type="entry name" value="PDI_a_family"/>
    <property type="match status" value="1"/>
</dbReference>
<evidence type="ECO:0000313" key="6">
    <source>
        <dbReference type="Proteomes" id="UP001143981"/>
    </source>
</evidence>
<evidence type="ECO:0000256" key="3">
    <source>
        <dbReference type="SAM" id="SignalP"/>
    </source>
</evidence>
<evidence type="ECO:0000259" key="4">
    <source>
        <dbReference type="PROSITE" id="PS51352"/>
    </source>
</evidence>
<dbReference type="InterPro" id="IPR013766">
    <property type="entry name" value="Thioredoxin_domain"/>
</dbReference>
<proteinExistence type="inferred from homology"/>
<keyword evidence="6" id="KW-1185">Reference proteome</keyword>
<dbReference type="OrthoDB" id="72053at2759"/>
<dbReference type="Pfam" id="PF00085">
    <property type="entry name" value="Thioredoxin"/>
    <property type="match status" value="1"/>
</dbReference>
<dbReference type="Proteomes" id="UP001143981">
    <property type="component" value="Unassembled WGS sequence"/>
</dbReference>
<dbReference type="GO" id="GO:0005783">
    <property type="term" value="C:endoplasmic reticulum"/>
    <property type="evidence" value="ECO:0007669"/>
    <property type="project" value="TreeGrafter"/>
</dbReference>
<feature type="domain" description="Thioredoxin" evidence="4">
    <location>
        <begin position="5"/>
        <end position="122"/>
    </location>
</feature>
<evidence type="ECO:0000256" key="2">
    <source>
        <dbReference type="ARBA" id="ARBA00022729"/>
    </source>
</evidence>
<comment type="similarity">
    <text evidence="1">Belongs to the protein disulfide isomerase family.</text>
</comment>
<evidence type="ECO:0000313" key="5">
    <source>
        <dbReference type="EMBL" id="KAJ1729383.1"/>
    </source>
</evidence>
<feature type="signal peptide" evidence="3">
    <location>
        <begin position="1"/>
        <end position="16"/>
    </location>
</feature>
<dbReference type="PANTHER" id="PTHR45672">
    <property type="entry name" value="PROTEIN DISULFIDE-ISOMERASE C17H9.14C-RELATED"/>
    <property type="match status" value="1"/>
</dbReference>
<dbReference type="SUPFAM" id="SSF52833">
    <property type="entry name" value="Thioredoxin-like"/>
    <property type="match status" value="1"/>
</dbReference>
<protein>
    <recommendedName>
        <fullName evidence="4">Thioredoxin domain-containing protein</fullName>
    </recommendedName>
</protein>
<dbReference type="Gene3D" id="3.40.30.10">
    <property type="entry name" value="Glutaredoxin"/>
    <property type="match status" value="1"/>
</dbReference>
<dbReference type="PROSITE" id="PS51352">
    <property type="entry name" value="THIOREDOXIN_2"/>
    <property type="match status" value="1"/>
</dbReference>
<dbReference type="PANTHER" id="PTHR45672:SF3">
    <property type="entry name" value="THIOREDOXIN DOMAIN-CONTAINING PROTEIN 5"/>
    <property type="match status" value="1"/>
</dbReference>
<organism evidence="5 6">
    <name type="scientific">Coemansia biformis</name>
    <dbReference type="NCBI Taxonomy" id="1286918"/>
    <lineage>
        <taxon>Eukaryota</taxon>
        <taxon>Fungi</taxon>
        <taxon>Fungi incertae sedis</taxon>
        <taxon>Zoopagomycota</taxon>
        <taxon>Kickxellomycotina</taxon>
        <taxon>Kickxellomycetes</taxon>
        <taxon>Kickxellales</taxon>
        <taxon>Kickxellaceae</taxon>
        <taxon>Coemansia</taxon>
    </lineage>
</organism>
<gene>
    <name evidence="5" type="ORF">LPJ61_003549</name>
</gene>
<accession>A0A9W8CVG7</accession>
<dbReference type="GO" id="GO:0003756">
    <property type="term" value="F:protein disulfide isomerase activity"/>
    <property type="evidence" value="ECO:0007669"/>
    <property type="project" value="TreeGrafter"/>
</dbReference>
<comment type="caution">
    <text evidence="5">The sequence shown here is derived from an EMBL/GenBank/DDBJ whole genome shotgun (WGS) entry which is preliminary data.</text>
</comment>
<dbReference type="AlphaFoldDB" id="A0A9W8CVG7"/>
<name>A0A9W8CVG7_9FUNG</name>
<keyword evidence="2 3" id="KW-0732">Signal</keyword>